<dbReference type="PANTHER" id="PTHR11472:SF47">
    <property type="entry name" value="FANCONI ANEMIA GROUP J PROTEIN"/>
    <property type="match status" value="1"/>
</dbReference>
<keyword evidence="3" id="KW-0067">ATP-binding</keyword>
<feature type="compositionally biased region" description="Basic and acidic residues" evidence="4">
    <location>
        <begin position="202"/>
        <end position="213"/>
    </location>
</feature>
<evidence type="ECO:0000256" key="4">
    <source>
        <dbReference type="SAM" id="MobiDB-lite"/>
    </source>
</evidence>
<dbReference type="GO" id="GO:0005524">
    <property type="term" value="F:ATP binding"/>
    <property type="evidence" value="ECO:0007669"/>
    <property type="project" value="UniProtKB-KW"/>
</dbReference>
<evidence type="ECO:0000313" key="6">
    <source>
        <dbReference type="EMBL" id="GMH91705.1"/>
    </source>
</evidence>
<dbReference type="Proteomes" id="UP001162640">
    <property type="component" value="Unassembled WGS sequence"/>
</dbReference>
<evidence type="ECO:0000256" key="2">
    <source>
        <dbReference type="ARBA" id="ARBA00022801"/>
    </source>
</evidence>
<feature type="compositionally biased region" description="Acidic residues" evidence="4">
    <location>
        <begin position="26"/>
        <end position="35"/>
    </location>
</feature>
<proteinExistence type="predicted"/>
<dbReference type="SUPFAM" id="SSF52540">
    <property type="entry name" value="P-loop containing nucleoside triphosphate hydrolases"/>
    <property type="match status" value="1"/>
</dbReference>
<dbReference type="InterPro" id="IPR010614">
    <property type="entry name" value="RAD3-like_helicase_DEAD"/>
</dbReference>
<comment type="caution">
    <text evidence="6">The sequence shown here is derived from an EMBL/GenBank/DDBJ whole genome shotgun (WGS) entry which is preliminary data.</text>
</comment>
<dbReference type="InterPro" id="IPR027417">
    <property type="entry name" value="P-loop_NTPase"/>
</dbReference>
<feature type="compositionally biased region" description="Acidic residues" evidence="4">
    <location>
        <begin position="214"/>
        <end position="240"/>
    </location>
</feature>
<evidence type="ECO:0000313" key="7">
    <source>
        <dbReference type="Proteomes" id="UP001162640"/>
    </source>
</evidence>
<accession>A0A9W7BSS0</accession>
<feature type="compositionally biased region" description="Polar residues" evidence="4">
    <location>
        <begin position="260"/>
        <end position="273"/>
    </location>
</feature>
<keyword evidence="1" id="KW-0547">Nucleotide-binding</keyword>
<dbReference type="GO" id="GO:0005634">
    <property type="term" value="C:nucleus"/>
    <property type="evidence" value="ECO:0007669"/>
    <property type="project" value="TreeGrafter"/>
</dbReference>
<keyword evidence="2" id="KW-0378">Hydrolase</keyword>
<dbReference type="AlphaFoldDB" id="A0A9W7BSS0"/>
<feature type="compositionally biased region" description="Basic and acidic residues" evidence="4">
    <location>
        <begin position="53"/>
        <end position="67"/>
    </location>
</feature>
<reference evidence="7" key="1">
    <citation type="journal article" date="2023" name="Commun. Biol.">
        <title>Genome analysis of Parmales, the sister group of diatoms, reveals the evolutionary specialization of diatoms from phago-mixotrophs to photoautotrophs.</title>
        <authorList>
            <person name="Ban H."/>
            <person name="Sato S."/>
            <person name="Yoshikawa S."/>
            <person name="Yamada K."/>
            <person name="Nakamura Y."/>
            <person name="Ichinomiya M."/>
            <person name="Sato N."/>
            <person name="Blanc-Mathieu R."/>
            <person name="Endo H."/>
            <person name="Kuwata A."/>
            <person name="Ogata H."/>
        </authorList>
    </citation>
    <scope>NUCLEOTIDE SEQUENCE [LARGE SCALE GENOMIC DNA]</scope>
</reference>
<dbReference type="GO" id="GO:0003678">
    <property type="term" value="F:DNA helicase activity"/>
    <property type="evidence" value="ECO:0007669"/>
    <property type="project" value="InterPro"/>
</dbReference>
<sequence>MSSPDPEDDSDDSVKIMSQFYGSAEEGVDSGDDVDNSSSNGQVNGQVNDQVIDESHSSQLAKDKRESLLEFNRTDDNLVVDMMDIDYNDDNDNDTDDCVIVTKPLSPPRPVTQQPAPPQAPQSLPLPSSPEISILKSTTTNPLTSFPHPRSLCTLHPHKISPLLFCPKCYCYVCDVPASECKQWDKHCNAKSGVPVWEQIRKDKRREGQKERGEEVDESGEEEDEGYDVEELDYDDESDPDILGVSGDGFVGFGGAKTPSRINQPRPTPNTAETPILIDRELKPKPKRNPQPQPQPQTPLRPYQPTSIFNPSSNSNEVLSISETMKKKFSHIRDLEAAQSTPQTSTPISSTGEIPQLNLSEFWMKGLKVGWPFPRLPKPQRQMSLHIISALLTSSHCIIESPTGTGKSAAILCSVLSWQRYHHSKYPEEDKPKIIYCSRTHSQVQQTVSSLRKTPYRPVMAILGSRERMCIHEDLKEGGIKNINLGCRNR</sequence>
<dbReference type="GO" id="GO:0016787">
    <property type="term" value="F:hydrolase activity"/>
    <property type="evidence" value="ECO:0007669"/>
    <property type="project" value="UniProtKB-KW"/>
</dbReference>
<protein>
    <recommendedName>
        <fullName evidence="5">Helicase ATP-binding domain-containing protein</fullName>
    </recommendedName>
</protein>
<feature type="compositionally biased region" description="Acidic residues" evidence="4">
    <location>
        <begin position="1"/>
        <end position="11"/>
    </location>
</feature>
<evidence type="ECO:0000259" key="5">
    <source>
        <dbReference type="PROSITE" id="PS51193"/>
    </source>
</evidence>
<feature type="region of interest" description="Disordered" evidence="4">
    <location>
        <begin position="102"/>
        <end position="128"/>
    </location>
</feature>
<dbReference type="GO" id="GO:1990918">
    <property type="term" value="P:double-strand break repair involved in meiotic recombination"/>
    <property type="evidence" value="ECO:0007669"/>
    <property type="project" value="TreeGrafter"/>
</dbReference>
<dbReference type="InterPro" id="IPR045028">
    <property type="entry name" value="DinG/Rad3-like"/>
</dbReference>
<feature type="domain" description="Helicase ATP-binding" evidence="5">
    <location>
        <begin position="366"/>
        <end position="490"/>
    </location>
</feature>
<name>A0A9W7BSS0_9STRA</name>
<feature type="region of interest" description="Disordered" evidence="4">
    <location>
        <begin position="202"/>
        <end position="315"/>
    </location>
</feature>
<evidence type="ECO:0000256" key="1">
    <source>
        <dbReference type="ARBA" id="ARBA00022741"/>
    </source>
</evidence>
<dbReference type="InterPro" id="IPR014013">
    <property type="entry name" value="Helic_SF1/SF2_ATP-bd_DinG/Rad3"/>
</dbReference>
<dbReference type="GO" id="GO:0003677">
    <property type="term" value="F:DNA binding"/>
    <property type="evidence" value="ECO:0007669"/>
    <property type="project" value="InterPro"/>
</dbReference>
<dbReference type="GO" id="GO:0006289">
    <property type="term" value="P:nucleotide-excision repair"/>
    <property type="evidence" value="ECO:0007669"/>
    <property type="project" value="TreeGrafter"/>
</dbReference>
<dbReference type="PROSITE" id="PS51193">
    <property type="entry name" value="HELICASE_ATP_BIND_2"/>
    <property type="match status" value="1"/>
</dbReference>
<evidence type="ECO:0000256" key="3">
    <source>
        <dbReference type="ARBA" id="ARBA00022840"/>
    </source>
</evidence>
<feature type="compositionally biased region" description="Pro residues" evidence="4">
    <location>
        <begin position="105"/>
        <end position="120"/>
    </location>
</feature>
<dbReference type="Pfam" id="PF06733">
    <property type="entry name" value="DEAD_2"/>
    <property type="match status" value="1"/>
</dbReference>
<dbReference type="PANTHER" id="PTHR11472">
    <property type="entry name" value="DNA REPAIR DEAD HELICASE RAD3/XP-D SUBFAMILY MEMBER"/>
    <property type="match status" value="1"/>
</dbReference>
<feature type="compositionally biased region" description="Gly residues" evidence="4">
    <location>
        <begin position="246"/>
        <end position="255"/>
    </location>
</feature>
<dbReference type="EMBL" id="BLQM01000477">
    <property type="protein sequence ID" value="GMH91705.1"/>
    <property type="molecule type" value="Genomic_DNA"/>
</dbReference>
<organism evidence="6 7">
    <name type="scientific">Triparma laevis f. inornata</name>
    <dbReference type="NCBI Taxonomy" id="1714386"/>
    <lineage>
        <taxon>Eukaryota</taxon>
        <taxon>Sar</taxon>
        <taxon>Stramenopiles</taxon>
        <taxon>Ochrophyta</taxon>
        <taxon>Bolidophyceae</taxon>
        <taxon>Parmales</taxon>
        <taxon>Triparmaceae</taxon>
        <taxon>Triparma</taxon>
    </lineage>
</organism>
<feature type="compositionally biased region" description="Low complexity" evidence="4">
    <location>
        <begin position="36"/>
        <end position="48"/>
    </location>
</feature>
<feature type="region of interest" description="Disordered" evidence="4">
    <location>
        <begin position="1"/>
        <end position="67"/>
    </location>
</feature>
<gene>
    <name evidence="6" type="ORF">TL16_g12130</name>
</gene>
<feature type="compositionally biased region" description="Pro residues" evidence="4">
    <location>
        <begin position="289"/>
        <end position="299"/>
    </location>
</feature>
<dbReference type="Gene3D" id="3.40.50.300">
    <property type="entry name" value="P-loop containing nucleotide triphosphate hydrolases"/>
    <property type="match status" value="1"/>
</dbReference>